<feature type="chain" id="PRO_5012858628" evidence="1">
    <location>
        <begin position="22"/>
        <end position="286"/>
    </location>
</feature>
<reference evidence="2 3" key="1">
    <citation type="journal article" date="2017" name="Nat. Microbiol.">
        <title>Natural product diversity associated with the nematode symbionts Photorhabdus and Xenorhabdus.</title>
        <authorList>
            <person name="Tobias N.J."/>
            <person name="Wolff H."/>
            <person name="Djahanschiri B."/>
            <person name="Grundmann F."/>
            <person name="Kronenwerth M."/>
            <person name="Shi Y.M."/>
            <person name="Simonyi S."/>
            <person name="Grun P."/>
            <person name="Shapiro-Ilan D."/>
            <person name="Pidot S.J."/>
            <person name="Stinear T.P."/>
            <person name="Ebersberger I."/>
            <person name="Bode H.B."/>
        </authorList>
    </citation>
    <scope>NUCLEOTIDE SEQUENCE [LARGE SCALE GENOMIC DNA]</scope>
    <source>
        <strain evidence="2 3">DSM 17904</strain>
    </source>
</reference>
<name>A0A2D0KQZ1_9GAMM</name>
<organism evidence="2 3">
    <name type="scientific">Xenorhabdus stockiae</name>
    <dbReference type="NCBI Taxonomy" id="351614"/>
    <lineage>
        <taxon>Bacteria</taxon>
        <taxon>Pseudomonadati</taxon>
        <taxon>Pseudomonadota</taxon>
        <taxon>Gammaproteobacteria</taxon>
        <taxon>Enterobacterales</taxon>
        <taxon>Morganellaceae</taxon>
        <taxon>Xenorhabdus</taxon>
    </lineage>
</organism>
<protein>
    <submittedName>
        <fullName evidence="2">Outer membrane protein NilC</fullName>
    </submittedName>
</protein>
<evidence type="ECO:0000313" key="3">
    <source>
        <dbReference type="Proteomes" id="UP000222366"/>
    </source>
</evidence>
<evidence type="ECO:0000313" key="2">
    <source>
        <dbReference type="EMBL" id="PHM65852.1"/>
    </source>
</evidence>
<dbReference type="AlphaFoldDB" id="A0A2D0KQZ1"/>
<dbReference type="EMBL" id="NJAJ01000012">
    <property type="protein sequence ID" value="PHM65852.1"/>
    <property type="molecule type" value="Genomic_DNA"/>
</dbReference>
<dbReference type="PROSITE" id="PS51257">
    <property type="entry name" value="PROKAR_LIPOPROTEIN"/>
    <property type="match status" value="1"/>
</dbReference>
<keyword evidence="1" id="KW-0732">Signal</keyword>
<evidence type="ECO:0000256" key="1">
    <source>
        <dbReference type="SAM" id="SignalP"/>
    </source>
</evidence>
<proteinExistence type="predicted"/>
<dbReference type="RefSeq" id="WP_099124695.1">
    <property type="nucleotide sequence ID" value="NZ_CAWNRH010000024.1"/>
</dbReference>
<feature type="signal peptide" evidence="1">
    <location>
        <begin position="1"/>
        <end position="21"/>
    </location>
</feature>
<accession>A0A2D0KQZ1</accession>
<dbReference type="Proteomes" id="UP000222366">
    <property type="component" value="Unassembled WGS sequence"/>
</dbReference>
<comment type="caution">
    <text evidence="2">The sequence shown here is derived from an EMBL/GenBank/DDBJ whole genome shotgun (WGS) entry which is preliminary data.</text>
</comment>
<gene>
    <name evidence="2" type="ORF">Xsto_01589</name>
</gene>
<sequence>MNAKSKIFLALALVLSVTACSKGGGSHAITLPEHNKPPKPIIDVIPPKTDSNTYLAYKPEKDPQGGINQTVGNNVWTAFSGQYGMNEGDGTIWTHNLKPSADYDYIQFGDVSTDYTSIRIDPKKPNDKLFINASNNAMIGIHDDKIFIATPWNHLRSPHSVQPNIPYRYEGPIVFHSGGKVRQDLTMNLNITYGKYDDALPGELQAIIHDSNGNDVARLDEHYDNMGNNYIFPSKNSFLAHGNYSFLNGQKMVWAYTDKDASGITGILGQVDNPDQFGVFIADKKQ</sequence>
<keyword evidence="3" id="KW-1185">Reference proteome</keyword>